<dbReference type="SUPFAM" id="SSF52151">
    <property type="entry name" value="FabD/lysophospholipase-like"/>
    <property type="match status" value="1"/>
</dbReference>
<dbReference type="GeneID" id="19013218"/>
<dbReference type="PANTHER" id="PTHR47170:SF2">
    <property type="entry name" value="MALONYL-COA:ACP TRANSACYLASE (MAT) DOMAIN-CONTAINING PROTEIN"/>
    <property type="match status" value="1"/>
</dbReference>
<dbReference type="InterPro" id="IPR052760">
    <property type="entry name" value="Mitochondrial_malonyltrans"/>
</dbReference>
<reference evidence="3 4" key="1">
    <citation type="submission" date="2011-10" db="EMBL/GenBank/DDBJ databases">
        <authorList>
            <person name="Genoscope - CEA"/>
        </authorList>
    </citation>
    <scope>NUCLEOTIDE SEQUENCE [LARGE SCALE GENOMIC DNA]</scope>
    <source>
        <strain evidence="3 4">RCC 1105</strain>
    </source>
</reference>
<dbReference type="NCBIfam" id="TIGR00128">
    <property type="entry name" value="fabD"/>
    <property type="match status" value="1"/>
</dbReference>
<dbReference type="Proteomes" id="UP000198341">
    <property type="component" value="Chromosome 10"/>
</dbReference>
<gene>
    <name evidence="3" type="ordered locus">Bathy10g01410</name>
</gene>
<evidence type="ECO:0000313" key="4">
    <source>
        <dbReference type="Proteomes" id="UP000198341"/>
    </source>
</evidence>
<dbReference type="eggNOG" id="KOG2926">
    <property type="taxonomic scope" value="Eukaryota"/>
</dbReference>
<protein>
    <submittedName>
        <fullName evidence="3">Malonyl CoA-acyl carrier protein transacylase</fullName>
    </submittedName>
</protein>
<sequence length="359" mass="39154">MMMMMQQAQQQYHQQRFAHTCARNERRNTVRRFSSSQRRRQQRVKVSVSIESSAKKAFFFPGQGAQNVGMAKELCETSPEAKKMFDTAKDILGYDLLDVCVNGPAERLNSTEVSQPAIYVSSMAALEKMKSTAEGQADIDAVDVCAGLSLGEYTALAFAGAFSFEDGLKLVKLRGEAMQAAADAQPSSMAAIIGLSSDKCEELCKVASEQSGKDVRVANYLCNGNYAVSGAIEAIEKVEEIAKPEFKARMAVRLAVAGAFHTDFMKPAVEKLEKQLAETPINATRIPVISNVDMQPHTDADSIRRTLATQVTNPVRWEGSMQKLIEEGLEGGTEVGPGTVISGIIKRIDKKLPVVNYTV</sequence>
<keyword evidence="4" id="KW-1185">Reference proteome</keyword>
<dbReference type="EMBL" id="FO082269">
    <property type="protein sequence ID" value="CCO18022.1"/>
    <property type="molecule type" value="Genomic_DNA"/>
</dbReference>
<dbReference type="KEGG" id="bpg:Bathy10g01410"/>
<comment type="similarity">
    <text evidence="1">Belongs to the FabD family.</text>
</comment>
<dbReference type="SMART" id="SM00827">
    <property type="entry name" value="PKS_AT"/>
    <property type="match status" value="1"/>
</dbReference>
<accession>K8EIM2</accession>
<dbReference type="Gene3D" id="3.40.366.10">
    <property type="entry name" value="Malonyl-Coenzyme A Acyl Carrier Protein, domain 2"/>
    <property type="match status" value="1"/>
</dbReference>
<dbReference type="OrthoDB" id="541883at2759"/>
<evidence type="ECO:0000313" key="3">
    <source>
        <dbReference type="EMBL" id="CCO18022.1"/>
    </source>
</evidence>
<dbReference type="InterPro" id="IPR014043">
    <property type="entry name" value="Acyl_transferase_dom"/>
</dbReference>
<dbReference type="InterPro" id="IPR016036">
    <property type="entry name" value="Malonyl_transacylase_ACP-bd"/>
</dbReference>
<dbReference type="InterPro" id="IPR001227">
    <property type="entry name" value="Ac_transferase_dom_sf"/>
</dbReference>
<name>K8EIM2_9CHLO</name>
<organism evidence="3 4">
    <name type="scientific">Bathycoccus prasinos</name>
    <dbReference type="NCBI Taxonomy" id="41875"/>
    <lineage>
        <taxon>Eukaryota</taxon>
        <taxon>Viridiplantae</taxon>
        <taxon>Chlorophyta</taxon>
        <taxon>Mamiellophyceae</taxon>
        <taxon>Mamiellales</taxon>
        <taxon>Bathycoccaceae</taxon>
        <taxon>Bathycoccus</taxon>
    </lineage>
</organism>
<evidence type="ECO:0000256" key="1">
    <source>
        <dbReference type="ARBA" id="ARBA00008217"/>
    </source>
</evidence>
<dbReference type="STRING" id="41875.K8EIM2"/>
<dbReference type="GO" id="GO:0004314">
    <property type="term" value="F:[acyl-carrier-protein] S-malonyltransferase activity"/>
    <property type="evidence" value="ECO:0007669"/>
    <property type="project" value="InterPro"/>
</dbReference>
<dbReference type="InterPro" id="IPR016035">
    <property type="entry name" value="Acyl_Trfase/lysoPLipase"/>
</dbReference>
<dbReference type="InterPro" id="IPR024925">
    <property type="entry name" value="Malonyl_CoA-ACP_transAc"/>
</dbReference>
<feature type="domain" description="Malonyl-CoA:ACP transacylase (MAT)" evidence="2">
    <location>
        <begin position="59"/>
        <end position="357"/>
    </location>
</feature>
<dbReference type="SUPFAM" id="SSF55048">
    <property type="entry name" value="Probable ACP-binding domain of malonyl-CoA ACP transacylase"/>
    <property type="match status" value="1"/>
</dbReference>
<dbReference type="AlphaFoldDB" id="K8EIM2"/>
<dbReference type="Gene3D" id="3.30.70.250">
    <property type="entry name" value="Malonyl-CoA ACP transacylase, ACP-binding"/>
    <property type="match status" value="1"/>
</dbReference>
<evidence type="ECO:0000259" key="2">
    <source>
        <dbReference type="SMART" id="SM00827"/>
    </source>
</evidence>
<dbReference type="RefSeq" id="XP_007510489.1">
    <property type="nucleotide sequence ID" value="XM_007510427.1"/>
</dbReference>
<dbReference type="PANTHER" id="PTHR47170">
    <property type="entry name" value="MALONYL-COA ACP TRANSACYLASE, ACP-BINDING"/>
    <property type="match status" value="1"/>
</dbReference>
<dbReference type="Pfam" id="PF00698">
    <property type="entry name" value="Acyl_transf_1"/>
    <property type="match status" value="1"/>
</dbReference>
<dbReference type="InterPro" id="IPR004410">
    <property type="entry name" value="Malonyl_CoA-ACP_transAc_FabD"/>
</dbReference>
<proteinExistence type="inferred from homology"/>
<dbReference type="PIRSF" id="PIRSF000446">
    <property type="entry name" value="Mct"/>
    <property type="match status" value="1"/>
</dbReference>